<dbReference type="Pfam" id="PF13725">
    <property type="entry name" value="tRNA_bind_2"/>
    <property type="match status" value="1"/>
</dbReference>
<feature type="domain" description="N-acetyltransferase" evidence="14">
    <location>
        <begin position="520"/>
        <end position="756"/>
    </location>
</feature>
<dbReference type="PANTHER" id="PTHR10925:SF5">
    <property type="entry name" value="RNA CYTIDINE ACETYLTRANSFERASE"/>
    <property type="match status" value="1"/>
</dbReference>
<feature type="domain" description="Possible tRNA binding" evidence="15">
    <location>
        <begin position="775"/>
        <end position="964"/>
    </location>
</feature>
<evidence type="ECO:0000313" key="17">
    <source>
        <dbReference type="Proteomes" id="UP000580250"/>
    </source>
</evidence>
<comment type="catalytic activity">
    <reaction evidence="10">
        <text>a cytidine in tRNA + acetyl-CoA + ATP + H2O = an N(4)-acetylcytidine in tRNA + ADP + phosphate + CoA + H(+)</text>
        <dbReference type="Rhea" id="RHEA:53876"/>
        <dbReference type="Rhea" id="RHEA-COMP:13670"/>
        <dbReference type="Rhea" id="RHEA-COMP:13671"/>
        <dbReference type="ChEBI" id="CHEBI:15377"/>
        <dbReference type="ChEBI" id="CHEBI:15378"/>
        <dbReference type="ChEBI" id="CHEBI:30616"/>
        <dbReference type="ChEBI" id="CHEBI:43474"/>
        <dbReference type="ChEBI" id="CHEBI:57287"/>
        <dbReference type="ChEBI" id="CHEBI:57288"/>
        <dbReference type="ChEBI" id="CHEBI:74900"/>
        <dbReference type="ChEBI" id="CHEBI:82748"/>
        <dbReference type="ChEBI" id="CHEBI:456216"/>
    </reaction>
</comment>
<comment type="similarity">
    <text evidence="10">Belongs to the RNA cytidine acetyltransferase family. NAT10 subfamily.</text>
</comment>
<feature type="domain" description="TcmA/NAT10 helicase" evidence="12">
    <location>
        <begin position="283"/>
        <end position="479"/>
    </location>
</feature>
<dbReference type="PANTHER" id="PTHR10925">
    <property type="entry name" value="N-ACETYLTRANSFERASE 10"/>
    <property type="match status" value="1"/>
</dbReference>
<dbReference type="FunFam" id="3.40.50.300:FF:002218">
    <property type="entry name" value="tRNA(Met) cytidine acetyltransferase TmcA"/>
    <property type="match status" value="1"/>
</dbReference>
<dbReference type="EMBL" id="CAJEWN010000106">
    <property type="protein sequence ID" value="CAD2164854.1"/>
    <property type="molecule type" value="Genomic_DNA"/>
</dbReference>
<dbReference type="Pfam" id="PF13718">
    <property type="entry name" value="GNAT_acetyltr_2"/>
    <property type="match status" value="1"/>
</dbReference>
<comment type="subcellular location">
    <subcellularLocation>
        <location evidence="1 10">Nucleus</location>
        <location evidence="1 10">Nucleolus</location>
    </subcellularLocation>
</comment>
<dbReference type="GO" id="GO:0000049">
    <property type="term" value="F:tRNA binding"/>
    <property type="evidence" value="ECO:0007669"/>
    <property type="project" value="TreeGrafter"/>
</dbReference>
<keyword evidence="7 10" id="KW-0539">Nucleus</keyword>
<evidence type="ECO:0000256" key="11">
    <source>
        <dbReference type="SAM" id="MobiDB-lite"/>
    </source>
</evidence>
<feature type="compositionally biased region" description="Basic and acidic residues" evidence="11">
    <location>
        <begin position="651"/>
        <end position="662"/>
    </location>
</feature>
<keyword evidence="3 10" id="KW-0808">Transferase</keyword>
<dbReference type="InterPro" id="IPR027992">
    <property type="entry name" value="tRNA_bind_dom"/>
</dbReference>
<comment type="function">
    <text evidence="10">RNA cytidine acetyltransferase with specificity toward both 18S rRNA and tRNAs. Catalyzes the formation of N(4)-acetylcytidine (ac4C) in 18S rRNA. Required for early nucleolar cleavages of precursor rRNA at sites A0, A1 and A2 during 18S rRNA synthesis. Catalyzes the formation of ac4C in serine and leucine tRNAs. Requires a tRNA-binding adapter protein for full tRNA acetyltransferase activity but not for 18S rRNA acetylation.</text>
</comment>
<dbReference type="Proteomes" id="UP000580250">
    <property type="component" value="Unassembled WGS sequence"/>
</dbReference>
<dbReference type="GO" id="GO:1990883">
    <property type="term" value="F:18S rRNA cytidine N-acetyltransferase activity"/>
    <property type="evidence" value="ECO:0007669"/>
    <property type="project" value="TreeGrafter"/>
</dbReference>
<feature type="binding site" evidence="10">
    <location>
        <begin position="625"/>
        <end position="631"/>
    </location>
    <ligand>
        <name>acetyl-CoA</name>
        <dbReference type="ChEBI" id="CHEBI:57288"/>
    </ligand>
</feature>
<feature type="region of interest" description="Disordered" evidence="11">
    <location>
        <begin position="651"/>
        <end position="698"/>
    </location>
</feature>
<dbReference type="HAMAP" id="MF_03211">
    <property type="entry name" value="RNA_acetyltr_Nat10"/>
    <property type="match status" value="1"/>
</dbReference>
<evidence type="ECO:0000256" key="6">
    <source>
        <dbReference type="ARBA" id="ARBA00022840"/>
    </source>
</evidence>
<keyword evidence="8 10" id="KW-0012">Acyltransferase</keyword>
<comment type="catalytic activity">
    <reaction evidence="10">
        <text>a cytidine in 18S rRNA + acetyl-CoA + ATP + H2O = an N(4)-acetylcytidine in 18S rRNA + ADP + phosphate + CoA + H(+)</text>
        <dbReference type="Rhea" id="RHEA:51424"/>
        <dbReference type="Rhea" id="RHEA-COMP:13575"/>
        <dbReference type="Rhea" id="RHEA-COMP:13576"/>
        <dbReference type="ChEBI" id="CHEBI:15377"/>
        <dbReference type="ChEBI" id="CHEBI:15378"/>
        <dbReference type="ChEBI" id="CHEBI:30616"/>
        <dbReference type="ChEBI" id="CHEBI:43474"/>
        <dbReference type="ChEBI" id="CHEBI:57287"/>
        <dbReference type="ChEBI" id="CHEBI:57288"/>
        <dbReference type="ChEBI" id="CHEBI:74900"/>
        <dbReference type="ChEBI" id="CHEBI:82748"/>
        <dbReference type="ChEBI" id="CHEBI:456216"/>
    </reaction>
</comment>
<sequence length="972" mass="110362">MRIKLDNRIRTLIENGIIMRHRSMFVIIGEKARDQVATLYQIMVKASTAQRPTVLWCYKNELEFNSHRKKKIKELKKKKQAGLAQPKTDDSFEQFILSTHINYCYYSESQRILGNTFGMAVLQDFEALTPNLLARTIETVEGGGLIVLLLQNMHSLKQLYTLTMDVHKRYRTELHSEIIPRFNERFTLSLSTCSNCFVIDDHLSVLPIFSNVLNITPLHPNQNGKTSSKQAIELQQLKTSLNDSKPIGPLLAKCKTYCQAKVLLQLLDVSMEKQTNLNSICSITAPRGRGKSTAMGLAVAGTIGLGFSNICVTSPTPENLSTFFEFVLKGFEAIGYQEHADFEVIKSLDPSMDKCVVKINVFRRHRQTIQYITPTDFGKLLQAELVVIDEAAAIPMPLVKKLINGSNLLFLASTTSGYEGSGRSLSLKLLEQLRKQQNSGDKDENKNKKRLFELSLDESIRYGNGDPVEEWLNRVLCLNPSNLKNTISGTPAPEKCELYYVNRDALFSFHKAAEVFLSNLMFIYVAAHYKNSPDDLQLLSDAPAHHLFVLMSPIAADQNYVPQIMAVIQICLEGAISKQTVISKQGKKVAGDLIPWTICQQFLDSEFFLLYGARIVRLAVHPDFQGMGYGSAAIKMLQKYFKGDFVQSQENGDKLDKRRDDPLDVDMEGIEEEDEKEEEDEEENNDDSLTPRTNLPPLLQRLNERRPESLDYIGVSYGLTLPLLKFWKRCNFIPLYIRQSKNGLTGEHNCIMINTILINNGEEKDLHTINSDGTWLSSFFKEFRKRFISLLSICFSDFSPHMAFSLLCMNSTGGTSFYTMNLQENKKPLSRQELNFLLSDIDLLRLSHYSRNMTDFNLISDLLPIIANIYFNGRLNGQQQQQTTTSFSLDCCQTAILLGVGLQRKSVDNVAKELELPIEQGYALLNKSIRRLSNHFDTICRDSIELDSIMEEQSETKNNSKRIKVSHFDVEE</sequence>
<dbReference type="InterPro" id="IPR000182">
    <property type="entry name" value="GNAT_dom"/>
</dbReference>
<proteinExistence type="inferred from homology"/>
<dbReference type="Gene3D" id="3.40.50.11040">
    <property type="match status" value="1"/>
</dbReference>
<name>A0A6V7UUT5_MELEN</name>
<feature type="domain" description="TmcA/NAT10 N-terminal" evidence="13">
    <location>
        <begin position="7"/>
        <end position="200"/>
    </location>
</feature>
<dbReference type="GO" id="GO:0005730">
    <property type="term" value="C:nucleolus"/>
    <property type="evidence" value="ECO:0007669"/>
    <property type="project" value="UniProtKB-SubCell"/>
</dbReference>
<dbReference type="AlphaFoldDB" id="A0A6V7UUT5"/>
<dbReference type="CDD" id="cd04301">
    <property type="entry name" value="NAT_SF"/>
    <property type="match status" value="1"/>
</dbReference>
<dbReference type="OrthoDB" id="10067491at2759"/>
<evidence type="ECO:0000256" key="1">
    <source>
        <dbReference type="ARBA" id="ARBA00004604"/>
    </source>
</evidence>
<dbReference type="GO" id="GO:0051391">
    <property type="term" value="P:tRNA acetylation"/>
    <property type="evidence" value="ECO:0007669"/>
    <property type="project" value="UniProtKB-UniRule"/>
</dbReference>
<evidence type="ECO:0000256" key="7">
    <source>
        <dbReference type="ARBA" id="ARBA00023242"/>
    </source>
</evidence>
<dbReference type="Gene3D" id="3.40.50.300">
    <property type="entry name" value="P-loop containing nucleotide triphosphate hydrolases"/>
    <property type="match status" value="1"/>
</dbReference>
<evidence type="ECO:0000259" key="15">
    <source>
        <dbReference type="Pfam" id="PF13725"/>
    </source>
</evidence>
<dbReference type="SUPFAM" id="SSF55729">
    <property type="entry name" value="Acyl-CoA N-acyltransferases (Nat)"/>
    <property type="match status" value="1"/>
</dbReference>
<dbReference type="InterPro" id="IPR016181">
    <property type="entry name" value="Acyl_CoA_acyltransferase"/>
</dbReference>
<dbReference type="EC" id="2.3.1.-" evidence="10"/>
<keyword evidence="6 10" id="KW-0067">ATP-binding</keyword>
<dbReference type="SUPFAM" id="SSF52540">
    <property type="entry name" value="P-loop containing nucleoside triphosphate hydrolases"/>
    <property type="match status" value="1"/>
</dbReference>
<accession>A0A6V7UUT5</accession>
<evidence type="ECO:0000259" key="14">
    <source>
        <dbReference type="Pfam" id="PF13718"/>
    </source>
</evidence>
<dbReference type="InterPro" id="IPR027417">
    <property type="entry name" value="P-loop_NTPase"/>
</dbReference>
<evidence type="ECO:0000259" key="13">
    <source>
        <dbReference type="Pfam" id="PF08351"/>
    </source>
</evidence>
<dbReference type="Pfam" id="PF08351">
    <property type="entry name" value="TmcA_N"/>
    <property type="match status" value="1"/>
</dbReference>
<keyword evidence="4 10" id="KW-0819">tRNA processing</keyword>
<feature type="binding site" evidence="10">
    <location>
        <position position="461"/>
    </location>
    <ligand>
        <name>ATP</name>
        <dbReference type="ChEBI" id="CHEBI:30616"/>
    </ligand>
</feature>
<reference evidence="16 17" key="1">
    <citation type="submission" date="2020-08" db="EMBL/GenBank/DDBJ databases">
        <authorList>
            <person name="Koutsovoulos G."/>
            <person name="Danchin GJ E."/>
        </authorList>
    </citation>
    <scope>NUCLEOTIDE SEQUENCE [LARGE SCALE GENOMIC DNA]</scope>
</reference>
<evidence type="ECO:0000256" key="5">
    <source>
        <dbReference type="ARBA" id="ARBA00022741"/>
    </source>
</evidence>
<dbReference type="InterPro" id="IPR013562">
    <property type="entry name" value="TmcA/NAT10_N"/>
</dbReference>
<comment type="caution">
    <text evidence="16">The sequence shown here is derived from an EMBL/GenBank/DDBJ whole genome shotgun (WGS) entry which is preliminary data.</text>
</comment>
<feature type="compositionally biased region" description="Acidic residues" evidence="11">
    <location>
        <begin position="663"/>
        <end position="686"/>
    </location>
</feature>
<evidence type="ECO:0000256" key="8">
    <source>
        <dbReference type="ARBA" id="ARBA00023315"/>
    </source>
</evidence>
<evidence type="ECO:0000259" key="12">
    <source>
        <dbReference type="Pfam" id="PF05127"/>
    </source>
</evidence>
<keyword evidence="5 10" id="KW-0547">Nucleotide-binding</keyword>
<evidence type="ECO:0000256" key="3">
    <source>
        <dbReference type="ARBA" id="ARBA00022679"/>
    </source>
</evidence>
<evidence type="ECO:0000313" key="16">
    <source>
        <dbReference type="EMBL" id="CAD2164854.1"/>
    </source>
</evidence>
<dbReference type="InterPro" id="IPR007807">
    <property type="entry name" value="TcmA/NAT10_helicase"/>
</dbReference>
<evidence type="ECO:0000256" key="10">
    <source>
        <dbReference type="HAMAP-Rule" id="MF_03211"/>
    </source>
</evidence>
<dbReference type="InterPro" id="IPR033688">
    <property type="entry name" value="NAT10"/>
</dbReference>
<protein>
    <recommendedName>
        <fullName evidence="9 10">RNA cytidine acetyltransferase</fullName>
        <ecNumber evidence="10">2.3.1.-</ecNumber>
    </recommendedName>
    <alternativeName>
        <fullName evidence="10">18S rRNA cytosine acetyltransferase</fullName>
    </alternativeName>
</protein>
<dbReference type="GO" id="GO:0030686">
    <property type="term" value="C:90S preribosome"/>
    <property type="evidence" value="ECO:0007669"/>
    <property type="project" value="TreeGrafter"/>
</dbReference>
<feature type="binding site" evidence="10">
    <location>
        <position position="729"/>
    </location>
    <ligand>
        <name>acetyl-CoA</name>
        <dbReference type="ChEBI" id="CHEBI:57288"/>
    </ligand>
</feature>
<dbReference type="Gene3D" id="3.40.630.30">
    <property type="match status" value="1"/>
</dbReference>
<dbReference type="GO" id="GO:1904812">
    <property type="term" value="P:rRNA acetylation involved in maturation of SSU-rRNA"/>
    <property type="evidence" value="ECO:0007669"/>
    <property type="project" value="InterPro"/>
</dbReference>
<comment type="caution">
    <text evidence="10">Lacks conserved residue(s) required for the propagation of feature annotation.</text>
</comment>
<evidence type="ECO:0000256" key="2">
    <source>
        <dbReference type="ARBA" id="ARBA00022552"/>
    </source>
</evidence>
<organism evidence="16 17">
    <name type="scientific">Meloidogyne enterolobii</name>
    <name type="common">Root-knot nematode worm</name>
    <name type="synonym">Meloidogyne mayaguensis</name>
    <dbReference type="NCBI Taxonomy" id="390850"/>
    <lineage>
        <taxon>Eukaryota</taxon>
        <taxon>Metazoa</taxon>
        <taxon>Ecdysozoa</taxon>
        <taxon>Nematoda</taxon>
        <taxon>Chromadorea</taxon>
        <taxon>Rhabditida</taxon>
        <taxon>Tylenchina</taxon>
        <taxon>Tylenchomorpha</taxon>
        <taxon>Tylenchoidea</taxon>
        <taxon>Meloidogynidae</taxon>
        <taxon>Meloidogyninae</taxon>
        <taxon>Meloidogyne</taxon>
    </lineage>
</organism>
<evidence type="ECO:0000256" key="9">
    <source>
        <dbReference type="ARBA" id="ARBA00068357"/>
    </source>
</evidence>
<dbReference type="Pfam" id="PF05127">
    <property type="entry name" value="NAT10_TcmA_helicase"/>
    <property type="match status" value="1"/>
</dbReference>
<dbReference type="InterPro" id="IPR032672">
    <property type="entry name" value="TmcA/NAT10/Kre33"/>
</dbReference>
<keyword evidence="2 10" id="KW-0698">rRNA processing</keyword>
<gene>
    <name evidence="16" type="ORF">MENT_LOCUS16806</name>
</gene>
<evidence type="ECO:0000256" key="4">
    <source>
        <dbReference type="ARBA" id="ARBA00022694"/>
    </source>
</evidence>
<dbReference type="GO" id="GO:0005524">
    <property type="term" value="F:ATP binding"/>
    <property type="evidence" value="ECO:0007669"/>
    <property type="project" value="UniProtKB-UniRule"/>
</dbReference>